<dbReference type="PANTHER" id="PTHR30055:SF234">
    <property type="entry name" value="HTH-TYPE TRANSCRIPTIONAL REGULATOR BETI"/>
    <property type="match status" value="1"/>
</dbReference>
<keyword evidence="9" id="KW-1185">Reference proteome</keyword>
<dbReference type="PROSITE" id="PS01081">
    <property type="entry name" value="HTH_TETR_1"/>
    <property type="match status" value="1"/>
</dbReference>
<evidence type="ECO:0000256" key="3">
    <source>
        <dbReference type="ARBA" id="ARBA00023125"/>
    </source>
</evidence>
<dbReference type="AlphaFoldDB" id="A0A838ADP5"/>
<dbReference type="InterPro" id="IPR050109">
    <property type="entry name" value="HTH-type_TetR-like_transc_reg"/>
</dbReference>
<keyword evidence="4" id="KW-0804">Transcription</keyword>
<reference evidence="8 9" key="1">
    <citation type="submission" date="2020-07" db="EMBL/GenBank/DDBJ databases">
        <title>Genome of Haloechinothrix sp.</title>
        <authorList>
            <person name="Tang S.-K."/>
            <person name="Yang L."/>
            <person name="Zhu W.-Y."/>
        </authorList>
    </citation>
    <scope>NUCLEOTIDE SEQUENCE [LARGE SCALE GENOMIC DNA]</scope>
    <source>
        <strain evidence="8 9">YIM 98757</strain>
    </source>
</reference>
<dbReference type="InterPro" id="IPR036271">
    <property type="entry name" value="Tet_transcr_reg_TetR-rel_C_sf"/>
</dbReference>
<organism evidence="8 9">
    <name type="scientific">Haloechinothrix aidingensis</name>
    <dbReference type="NCBI Taxonomy" id="2752311"/>
    <lineage>
        <taxon>Bacteria</taxon>
        <taxon>Bacillati</taxon>
        <taxon>Actinomycetota</taxon>
        <taxon>Actinomycetes</taxon>
        <taxon>Pseudonocardiales</taxon>
        <taxon>Pseudonocardiaceae</taxon>
        <taxon>Haloechinothrix</taxon>
    </lineage>
</organism>
<dbReference type="SUPFAM" id="SSF48498">
    <property type="entry name" value="Tetracyclin repressor-like, C-terminal domain"/>
    <property type="match status" value="1"/>
</dbReference>
<comment type="caution">
    <text evidence="8">The sequence shown here is derived from an EMBL/GenBank/DDBJ whole genome shotgun (WGS) entry which is preliminary data.</text>
</comment>
<dbReference type="GO" id="GO:0000976">
    <property type="term" value="F:transcription cis-regulatory region binding"/>
    <property type="evidence" value="ECO:0007669"/>
    <property type="project" value="TreeGrafter"/>
</dbReference>
<dbReference type="GO" id="GO:0003700">
    <property type="term" value="F:DNA-binding transcription factor activity"/>
    <property type="evidence" value="ECO:0007669"/>
    <property type="project" value="TreeGrafter"/>
</dbReference>
<evidence type="ECO:0000256" key="2">
    <source>
        <dbReference type="ARBA" id="ARBA00023015"/>
    </source>
</evidence>
<dbReference type="RefSeq" id="WP_180894141.1">
    <property type="nucleotide sequence ID" value="NZ_JACCKD010000006.1"/>
</dbReference>
<dbReference type="Gene3D" id="1.10.357.10">
    <property type="entry name" value="Tetracycline Repressor, domain 2"/>
    <property type="match status" value="1"/>
</dbReference>
<dbReference type="InterPro" id="IPR001647">
    <property type="entry name" value="HTH_TetR"/>
</dbReference>
<keyword evidence="1" id="KW-0678">Repressor</keyword>
<feature type="region of interest" description="Disordered" evidence="6">
    <location>
        <begin position="198"/>
        <end position="218"/>
    </location>
</feature>
<protein>
    <submittedName>
        <fullName evidence="8">TetR/AcrR family transcriptional regulator</fullName>
    </submittedName>
</protein>
<feature type="compositionally biased region" description="Polar residues" evidence="6">
    <location>
        <begin position="208"/>
        <end position="218"/>
    </location>
</feature>
<keyword evidence="2" id="KW-0805">Transcription regulation</keyword>
<dbReference type="PRINTS" id="PR00455">
    <property type="entry name" value="HTHTETR"/>
</dbReference>
<dbReference type="Pfam" id="PF13977">
    <property type="entry name" value="TetR_C_6"/>
    <property type="match status" value="1"/>
</dbReference>
<dbReference type="InterPro" id="IPR023772">
    <property type="entry name" value="DNA-bd_HTH_TetR-type_CS"/>
</dbReference>
<dbReference type="InterPro" id="IPR039538">
    <property type="entry name" value="BetI_C"/>
</dbReference>
<evidence type="ECO:0000256" key="6">
    <source>
        <dbReference type="SAM" id="MobiDB-lite"/>
    </source>
</evidence>
<dbReference type="Proteomes" id="UP000582974">
    <property type="component" value="Unassembled WGS sequence"/>
</dbReference>
<feature type="DNA-binding region" description="H-T-H motif" evidence="5">
    <location>
        <begin position="31"/>
        <end position="50"/>
    </location>
</feature>
<evidence type="ECO:0000259" key="7">
    <source>
        <dbReference type="PROSITE" id="PS50977"/>
    </source>
</evidence>
<evidence type="ECO:0000256" key="1">
    <source>
        <dbReference type="ARBA" id="ARBA00022491"/>
    </source>
</evidence>
<accession>A0A838ADP5</accession>
<dbReference type="EMBL" id="JACCKD010000006">
    <property type="protein sequence ID" value="MBA0127331.1"/>
    <property type="molecule type" value="Genomic_DNA"/>
</dbReference>
<name>A0A838ADP5_9PSEU</name>
<feature type="domain" description="HTH tetR-type" evidence="7">
    <location>
        <begin position="8"/>
        <end position="68"/>
    </location>
</feature>
<gene>
    <name evidence="8" type="ORF">H0B56_17425</name>
</gene>
<dbReference type="PANTHER" id="PTHR30055">
    <property type="entry name" value="HTH-TYPE TRANSCRIPTIONAL REGULATOR RUTR"/>
    <property type="match status" value="1"/>
</dbReference>
<dbReference type="InterPro" id="IPR009057">
    <property type="entry name" value="Homeodomain-like_sf"/>
</dbReference>
<evidence type="ECO:0000313" key="9">
    <source>
        <dbReference type="Proteomes" id="UP000582974"/>
    </source>
</evidence>
<dbReference type="Pfam" id="PF00440">
    <property type="entry name" value="TetR_N"/>
    <property type="match status" value="1"/>
</dbReference>
<keyword evidence="3 5" id="KW-0238">DNA-binding</keyword>
<dbReference type="SUPFAM" id="SSF46689">
    <property type="entry name" value="Homeodomain-like"/>
    <property type="match status" value="1"/>
</dbReference>
<evidence type="ECO:0000313" key="8">
    <source>
        <dbReference type="EMBL" id="MBA0127331.1"/>
    </source>
</evidence>
<sequence length="218" mass="23710">MVKTVRDSDVKRRIVIAARRVVSEQGVHAATMRGIAAEADVTTGAVTHYFADKADVMAAVLQYNNHLAVDRISGRVAGRRGLDALGATVEALVPMDEESLHIWTVLIAFWGHAPAHRMLDSWVTEGGATGLRSWLVKIFRDAVSLGELDPDVDVERETERALVLVAGLGLMAGGFPQELEQVRRRTEDLLSDYLDGLARSRPAEQPAEQATSEATSGR</sequence>
<dbReference type="PROSITE" id="PS50977">
    <property type="entry name" value="HTH_TETR_2"/>
    <property type="match status" value="1"/>
</dbReference>
<evidence type="ECO:0000256" key="4">
    <source>
        <dbReference type="ARBA" id="ARBA00023163"/>
    </source>
</evidence>
<evidence type="ECO:0000256" key="5">
    <source>
        <dbReference type="PROSITE-ProRule" id="PRU00335"/>
    </source>
</evidence>
<proteinExistence type="predicted"/>